<sequence length="90" mass="10310">MKPLLDYISDSHTKGYRNDTKNTPHMSVRDTPEIFTSQTLGSTREYVDDIRKETEWDQRSGELIKEARPSVSPEMMRFPDGAETESTGLT</sequence>
<feature type="region of interest" description="Disordered" evidence="1">
    <location>
        <begin position="68"/>
        <end position="90"/>
    </location>
</feature>
<feature type="compositionally biased region" description="Basic and acidic residues" evidence="1">
    <location>
        <begin position="9"/>
        <end position="29"/>
    </location>
</feature>
<reference evidence="2" key="1">
    <citation type="journal article" date="2023" name="Science">
        <title>Genome structures resolve the early diversification of teleost fishes.</title>
        <authorList>
            <person name="Parey E."/>
            <person name="Louis A."/>
            <person name="Montfort J."/>
            <person name="Bouchez O."/>
            <person name="Roques C."/>
            <person name="Iampietro C."/>
            <person name="Lluch J."/>
            <person name="Castinel A."/>
            <person name="Donnadieu C."/>
            <person name="Desvignes T."/>
            <person name="Floi Bucao C."/>
            <person name="Jouanno E."/>
            <person name="Wen M."/>
            <person name="Mejri S."/>
            <person name="Dirks R."/>
            <person name="Jansen H."/>
            <person name="Henkel C."/>
            <person name="Chen W.J."/>
            <person name="Zahm M."/>
            <person name="Cabau C."/>
            <person name="Klopp C."/>
            <person name="Thompson A.W."/>
            <person name="Robinson-Rechavi M."/>
            <person name="Braasch I."/>
            <person name="Lecointre G."/>
            <person name="Bobe J."/>
            <person name="Postlethwait J.H."/>
            <person name="Berthelot C."/>
            <person name="Roest Crollius H."/>
            <person name="Guiguen Y."/>
        </authorList>
    </citation>
    <scope>NUCLEOTIDE SEQUENCE</scope>
    <source>
        <strain evidence="2">WJC10195</strain>
    </source>
</reference>
<keyword evidence="3" id="KW-1185">Reference proteome</keyword>
<protein>
    <submittedName>
        <fullName evidence="2">Uncharacterized protein</fullName>
    </submittedName>
</protein>
<name>A0A9Q1FAL2_SYNKA</name>
<dbReference type="Proteomes" id="UP001152622">
    <property type="component" value="Chromosome 7"/>
</dbReference>
<dbReference type="EMBL" id="JAINUF010000007">
    <property type="protein sequence ID" value="KAJ8354126.1"/>
    <property type="molecule type" value="Genomic_DNA"/>
</dbReference>
<evidence type="ECO:0000313" key="3">
    <source>
        <dbReference type="Proteomes" id="UP001152622"/>
    </source>
</evidence>
<accession>A0A9Q1FAL2</accession>
<gene>
    <name evidence="2" type="ORF">SKAU_G00216930</name>
</gene>
<proteinExistence type="predicted"/>
<organism evidence="2 3">
    <name type="scientific">Synaphobranchus kaupii</name>
    <name type="common">Kaup's arrowtooth eel</name>
    <dbReference type="NCBI Taxonomy" id="118154"/>
    <lineage>
        <taxon>Eukaryota</taxon>
        <taxon>Metazoa</taxon>
        <taxon>Chordata</taxon>
        <taxon>Craniata</taxon>
        <taxon>Vertebrata</taxon>
        <taxon>Euteleostomi</taxon>
        <taxon>Actinopterygii</taxon>
        <taxon>Neopterygii</taxon>
        <taxon>Teleostei</taxon>
        <taxon>Anguilliformes</taxon>
        <taxon>Synaphobranchidae</taxon>
        <taxon>Synaphobranchus</taxon>
    </lineage>
</organism>
<feature type="region of interest" description="Disordered" evidence="1">
    <location>
        <begin position="1"/>
        <end position="29"/>
    </location>
</feature>
<dbReference type="AlphaFoldDB" id="A0A9Q1FAL2"/>
<evidence type="ECO:0000256" key="1">
    <source>
        <dbReference type="SAM" id="MobiDB-lite"/>
    </source>
</evidence>
<comment type="caution">
    <text evidence="2">The sequence shown here is derived from an EMBL/GenBank/DDBJ whole genome shotgun (WGS) entry which is preliminary data.</text>
</comment>
<evidence type="ECO:0000313" key="2">
    <source>
        <dbReference type="EMBL" id="KAJ8354126.1"/>
    </source>
</evidence>